<keyword evidence="1" id="KW-0812">Transmembrane</keyword>
<evidence type="ECO:0008006" key="4">
    <source>
        <dbReference type="Google" id="ProtNLM"/>
    </source>
</evidence>
<feature type="transmembrane region" description="Helical" evidence="1">
    <location>
        <begin position="52"/>
        <end position="72"/>
    </location>
</feature>
<evidence type="ECO:0000256" key="1">
    <source>
        <dbReference type="SAM" id="Phobius"/>
    </source>
</evidence>
<feature type="transmembrane region" description="Helical" evidence="1">
    <location>
        <begin position="14"/>
        <end position="31"/>
    </location>
</feature>
<feature type="transmembrane region" description="Helical" evidence="1">
    <location>
        <begin position="217"/>
        <end position="236"/>
    </location>
</feature>
<feature type="transmembrane region" description="Helical" evidence="1">
    <location>
        <begin position="242"/>
        <end position="265"/>
    </location>
</feature>
<protein>
    <recommendedName>
        <fullName evidence="4">Permease</fullName>
    </recommendedName>
</protein>
<reference evidence="2 3" key="1">
    <citation type="submission" date="2016-11" db="EMBL/GenBank/DDBJ databases">
        <authorList>
            <person name="Jaros S."/>
            <person name="Januszkiewicz K."/>
            <person name="Wedrychowicz H."/>
        </authorList>
    </citation>
    <scope>NUCLEOTIDE SEQUENCE [LARGE SCALE GENOMIC DNA]</scope>
    <source>
        <strain evidence="2 3">DSM 3090</strain>
    </source>
</reference>
<dbReference type="EMBL" id="FRAD01000012">
    <property type="protein sequence ID" value="SHK02810.1"/>
    <property type="molecule type" value="Genomic_DNA"/>
</dbReference>
<feature type="transmembrane region" description="Helical" evidence="1">
    <location>
        <begin position="179"/>
        <end position="197"/>
    </location>
</feature>
<dbReference type="AlphaFoldDB" id="A0A1M6P4H9"/>
<dbReference type="InterPro" id="IPR021552">
    <property type="entry name" value="ArsP_2"/>
</dbReference>
<organism evidence="2 3">
    <name type="scientific">Hathewaya proteolytica DSM 3090</name>
    <dbReference type="NCBI Taxonomy" id="1121331"/>
    <lineage>
        <taxon>Bacteria</taxon>
        <taxon>Bacillati</taxon>
        <taxon>Bacillota</taxon>
        <taxon>Clostridia</taxon>
        <taxon>Eubacteriales</taxon>
        <taxon>Clostridiaceae</taxon>
        <taxon>Hathewaya</taxon>
    </lineage>
</organism>
<evidence type="ECO:0000313" key="2">
    <source>
        <dbReference type="EMBL" id="SHK02810.1"/>
    </source>
</evidence>
<dbReference type="Proteomes" id="UP000183952">
    <property type="component" value="Unassembled WGS sequence"/>
</dbReference>
<name>A0A1M6P4H9_9CLOT</name>
<dbReference type="Pfam" id="PF11449">
    <property type="entry name" value="ArsP_2"/>
    <property type="match status" value="2"/>
</dbReference>
<evidence type="ECO:0000313" key="3">
    <source>
        <dbReference type="Proteomes" id="UP000183952"/>
    </source>
</evidence>
<feature type="transmembrane region" description="Helical" evidence="1">
    <location>
        <begin position="107"/>
        <end position="126"/>
    </location>
</feature>
<keyword evidence="1" id="KW-0472">Membrane</keyword>
<dbReference type="OrthoDB" id="9783550at2"/>
<dbReference type="RefSeq" id="WP_072903542.1">
    <property type="nucleotide sequence ID" value="NZ_FRAD01000012.1"/>
</dbReference>
<accession>A0A1M6P4H9</accession>
<proteinExistence type="predicted"/>
<dbReference type="NCBIfam" id="NF037962">
    <property type="entry name" value="arsenic_eff"/>
    <property type="match status" value="1"/>
</dbReference>
<sequence length="299" mass="32796">MFIIDSFKDALMDTVKMLPLLIAVFTIFEYLEIKNQHRVDSAFKVSKKYGPIIGAILGVIPQCGISVLAVSVYSKNAISIGTLISIFISTSDEAIPMLLAMPKSVSMVIPLIATKLILGIVIGYIVDLIFKNKDYFKINPIDNVNSAHCCNTCSCDHDQQSEKTAIKPYTVLNNALKRTATICIYIIIVSFVLNLIFELKALDSIIKYSSSMVVPQILFTSLIGLIPNCATSVALVDVFLRGGILFSSLIAGLSSNAGLGLLMLFKVKNNRKKAMRITFLLYFSALLCGFATYLVQLLL</sequence>
<keyword evidence="3" id="KW-1185">Reference proteome</keyword>
<feature type="transmembrane region" description="Helical" evidence="1">
    <location>
        <begin position="78"/>
        <end position="100"/>
    </location>
</feature>
<keyword evidence="1" id="KW-1133">Transmembrane helix</keyword>
<gene>
    <name evidence="2" type="ORF">SAMN02745248_01584</name>
</gene>
<feature type="transmembrane region" description="Helical" evidence="1">
    <location>
        <begin position="277"/>
        <end position="298"/>
    </location>
</feature>
<dbReference type="STRING" id="1121331.SAMN02745248_01584"/>